<dbReference type="Proteomes" id="UP000652761">
    <property type="component" value="Unassembled WGS sequence"/>
</dbReference>
<dbReference type="EMBL" id="NMUH01007685">
    <property type="protein sequence ID" value="MQM17678.1"/>
    <property type="molecule type" value="Genomic_DNA"/>
</dbReference>
<gene>
    <name evidence="1" type="ORF">Taro_050653</name>
</gene>
<dbReference type="AlphaFoldDB" id="A0A843XDZ3"/>
<proteinExistence type="predicted"/>
<evidence type="ECO:0000313" key="1">
    <source>
        <dbReference type="EMBL" id="MQM17678.1"/>
    </source>
</evidence>
<sequence>MKGLVKMNSNSITVRSLAKSEQSEPVQTQTPSLALAGIFRWLSAPRTRLEPLTRSPCPQQYAFKFNRVARPIIVIHNTEQYKAVGATTTPRISRGYFQEFKNVMSDDREH</sequence>
<keyword evidence="2" id="KW-1185">Reference proteome</keyword>
<reference evidence="1" key="1">
    <citation type="submission" date="2017-07" db="EMBL/GenBank/DDBJ databases">
        <title>Taro Niue Genome Assembly and Annotation.</title>
        <authorList>
            <person name="Atibalentja N."/>
            <person name="Keating K."/>
            <person name="Fields C.J."/>
        </authorList>
    </citation>
    <scope>NUCLEOTIDE SEQUENCE</scope>
    <source>
        <strain evidence="1">Niue_2</strain>
        <tissue evidence="1">Leaf</tissue>
    </source>
</reference>
<accession>A0A843XDZ3</accession>
<name>A0A843XDZ3_COLES</name>
<organism evidence="1 2">
    <name type="scientific">Colocasia esculenta</name>
    <name type="common">Wild taro</name>
    <name type="synonym">Arum esculentum</name>
    <dbReference type="NCBI Taxonomy" id="4460"/>
    <lineage>
        <taxon>Eukaryota</taxon>
        <taxon>Viridiplantae</taxon>
        <taxon>Streptophyta</taxon>
        <taxon>Embryophyta</taxon>
        <taxon>Tracheophyta</taxon>
        <taxon>Spermatophyta</taxon>
        <taxon>Magnoliopsida</taxon>
        <taxon>Liliopsida</taxon>
        <taxon>Araceae</taxon>
        <taxon>Aroideae</taxon>
        <taxon>Colocasieae</taxon>
        <taxon>Colocasia</taxon>
    </lineage>
</organism>
<protein>
    <submittedName>
        <fullName evidence="1">Uncharacterized protein</fullName>
    </submittedName>
</protein>
<evidence type="ECO:0000313" key="2">
    <source>
        <dbReference type="Proteomes" id="UP000652761"/>
    </source>
</evidence>
<comment type="caution">
    <text evidence="1">The sequence shown here is derived from an EMBL/GenBank/DDBJ whole genome shotgun (WGS) entry which is preliminary data.</text>
</comment>